<evidence type="ECO:0000313" key="3">
    <source>
        <dbReference type="EMBL" id="GAA1577114.1"/>
    </source>
</evidence>
<accession>A0ABP4PBY7</accession>
<comment type="caution">
    <text evidence="3">The sequence shown here is derived from an EMBL/GenBank/DDBJ whole genome shotgun (WGS) entry which is preliminary data.</text>
</comment>
<evidence type="ECO:0000313" key="4">
    <source>
        <dbReference type="Proteomes" id="UP001501470"/>
    </source>
</evidence>
<proteinExistence type="predicted"/>
<name>A0ABP4PBY7_9ACTN</name>
<dbReference type="EMBL" id="BAAAQD010000062">
    <property type="protein sequence ID" value="GAA1577114.1"/>
    <property type="molecule type" value="Genomic_DNA"/>
</dbReference>
<protein>
    <submittedName>
        <fullName evidence="3">Uncharacterized protein</fullName>
    </submittedName>
</protein>
<feature type="transmembrane region" description="Helical" evidence="2">
    <location>
        <begin position="39"/>
        <end position="57"/>
    </location>
</feature>
<feature type="compositionally biased region" description="Basic and acidic residues" evidence="1">
    <location>
        <begin position="61"/>
        <end position="70"/>
    </location>
</feature>
<dbReference type="Proteomes" id="UP001501470">
    <property type="component" value="Unassembled WGS sequence"/>
</dbReference>
<sequence length="99" mass="10743">MLGMARFSTLFLAVVIASPALYATFVTHHLDLQTGLLRLLIAVPVAAVMLAVFRMVTHSYGKPDKKREPSPDAATGDEPLRAEAVAGEPFPQRRAEDNP</sequence>
<keyword evidence="2" id="KW-0472">Membrane</keyword>
<gene>
    <name evidence="3" type="ORF">GCM10009827_118720</name>
</gene>
<evidence type="ECO:0000256" key="2">
    <source>
        <dbReference type="SAM" id="Phobius"/>
    </source>
</evidence>
<organism evidence="3 4">
    <name type="scientific">Dactylosporangium maewongense</name>
    <dbReference type="NCBI Taxonomy" id="634393"/>
    <lineage>
        <taxon>Bacteria</taxon>
        <taxon>Bacillati</taxon>
        <taxon>Actinomycetota</taxon>
        <taxon>Actinomycetes</taxon>
        <taxon>Micromonosporales</taxon>
        <taxon>Micromonosporaceae</taxon>
        <taxon>Dactylosporangium</taxon>
    </lineage>
</organism>
<evidence type="ECO:0000256" key="1">
    <source>
        <dbReference type="SAM" id="MobiDB-lite"/>
    </source>
</evidence>
<reference evidence="4" key="1">
    <citation type="journal article" date="2019" name="Int. J. Syst. Evol. Microbiol.">
        <title>The Global Catalogue of Microorganisms (GCM) 10K type strain sequencing project: providing services to taxonomists for standard genome sequencing and annotation.</title>
        <authorList>
            <consortium name="The Broad Institute Genomics Platform"/>
            <consortium name="The Broad Institute Genome Sequencing Center for Infectious Disease"/>
            <person name="Wu L."/>
            <person name="Ma J."/>
        </authorList>
    </citation>
    <scope>NUCLEOTIDE SEQUENCE [LARGE SCALE GENOMIC DNA]</scope>
    <source>
        <strain evidence="4">JCM 15933</strain>
    </source>
</reference>
<keyword evidence="2" id="KW-1133">Transmembrane helix</keyword>
<keyword evidence="4" id="KW-1185">Reference proteome</keyword>
<keyword evidence="2" id="KW-0812">Transmembrane</keyword>
<feature type="region of interest" description="Disordered" evidence="1">
    <location>
        <begin position="61"/>
        <end position="99"/>
    </location>
</feature>